<evidence type="ECO:0000256" key="5">
    <source>
        <dbReference type="ARBA" id="ARBA00022692"/>
    </source>
</evidence>
<evidence type="ECO:0000256" key="1">
    <source>
        <dbReference type="ARBA" id="ARBA00004651"/>
    </source>
</evidence>
<dbReference type="GO" id="GO:0005886">
    <property type="term" value="C:plasma membrane"/>
    <property type="evidence" value="ECO:0007669"/>
    <property type="project" value="UniProtKB-SubCell"/>
</dbReference>
<evidence type="ECO:0000256" key="8">
    <source>
        <dbReference type="SAM" id="Phobius"/>
    </source>
</evidence>
<dbReference type="PANTHER" id="PTHR36838">
    <property type="entry name" value="AUXIN EFFLUX CARRIER FAMILY PROTEIN"/>
    <property type="match status" value="1"/>
</dbReference>
<comment type="subcellular location">
    <subcellularLocation>
        <location evidence="1">Cell membrane</location>
        <topology evidence="1">Multi-pass membrane protein</topology>
    </subcellularLocation>
</comment>
<dbReference type="Pfam" id="PF03547">
    <property type="entry name" value="Mem_trans"/>
    <property type="match status" value="1"/>
</dbReference>
<evidence type="ECO:0000313" key="9">
    <source>
        <dbReference type="EMBL" id="MBB6099467.1"/>
    </source>
</evidence>
<evidence type="ECO:0000313" key="10">
    <source>
        <dbReference type="Proteomes" id="UP000569951"/>
    </source>
</evidence>
<dbReference type="PANTHER" id="PTHR36838:SF1">
    <property type="entry name" value="SLR1864 PROTEIN"/>
    <property type="match status" value="1"/>
</dbReference>
<feature type="transmembrane region" description="Helical" evidence="8">
    <location>
        <begin position="93"/>
        <end position="115"/>
    </location>
</feature>
<evidence type="ECO:0000256" key="4">
    <source>
        <dbReference type="ARBA" id="ARBA00022475"/>
    </source>
</evidence>
<proteinExistence type="inferred from homology"/>
<feature type="transmembrane region" description="Helical" evidence="8">
    <location>
        <begin position="6"/>
        <end position="24"/>
    </location>
</feature>
<dbReference type="Gene3D" id="1.20.1530.20">
    <property type="match status" value="1"/>
</dbReference>
<evidence type="ECO:0000256" key="6">
    <source>
        <dbReference type="ARBA" id="ARBA00022989"/>
    </source>
</evidence>
<evidence type="ECO:0000256" key="7">
    <source>
        <dbReference type="ARBA" id="ARBA00023136"/>
    </source>
</evidence>
<feature type="transmembrane region" description="Helical" evidence="8">
    <location>
        <begin position="186"/>
        <end position="208"/>
    </location>
</feature>
<dbReference type="AlphaFoldDB" id="A0A841I1A5"/>
<keyword evidence="3" id="KW-0813">Transport</keyword>
<accession>A0A841I1A5</accession>
<evidence type="ECO:0008006" key="11">
    <source>
        <dbReference type="Google" id="ProtNLM"/>
    </source>
</evidence>
<dbReference type="InterPro" id="IPR004776">
    <property type="entry name" value="Mem_transp_PIN-like"/>
</dbReference>
<feature type="transmembrane region" description="Helical" evidence="8">
    <location>
        <begin position="63"/>
        <end position="81"/>
    </location>
</feature>
<reference evidence="9 10" key="1">
    <citation type="submission" date="2020-08" db="EMBL/GenBank/DDBJ databases">
        <title>Genomic Encyclopedia of Type Strains, Phase IV (KMG-IV): sequencing the most valuable type-strain genomes for metagenomic binning, comparative biology and taxonomic classification.</title>
        <authorList>
            <person name="Goeker M."/>
        </authorList>
    </citation>
    <scope>NUCLEOTIDE SEQUENCE [LARGE SCALE GENOMIC DNA]</scope>
    <source>
        <strain evidence="9 10">DSM 21458</strain>
    </source>
</reference>
<gene>
    <name evidence="9" type="ORF">HNR42_002917</name>
</gene>
<protein>
    <recommendedName>
        <fullName evidence="11">AEC family transporter</fullName>
    </recommendedName>
</protein>
<feature type="transmembrane region" description="Helical" evidence="8">
    <location>
        <begin position="276"/>
        <end position="298"/>
    </location>
</feature>
<keyword evidence="6 8" id="KW-1133">Transmembrane helix</keyword>
<dbReference type="EMBL" id="JACHHG010000012">
    <property type="protein sequence ID" value="MBB6099467.1"/>
    <property type="molecule type" value="Genomic_DNA"/>
</dbReference>
<comment type="caution">
    <text evidence="9">The sequence shown here is derived from an EMBL/GenBank/DDBJ whole genome shotgun (WGS) entry which is preliminary data.</text>
</comment>
<evidence type="ECO:0000256" key="2">
    <source>
        <dbReference type="ARBA" id="ARBA00010145"/>
    </source>
</evidence>
<feature type="transmembrane region" description="Helical" evidence="8">
    <location>
        <begin position="153"/>
        <end position="174"/>
    </location>
</feature>
<dbReference type="Proteomes" id="UP000569951">
    <property type="component" value="Unassembled WGS sequence"/>
</dbReference>
<organism evidence="9 10">
    <name type="scientific">Deinobacterium chartae</name>
    <dbReference type="NCBI Taxonomy" id="521158"/>
    <lineage>
        <taxon>Bacteria</taxon>
        <taxon>Thermotogati</taxon>
        <taxon>Deinococcota</taxon>
        <taxon>Deinococci</taxon>
        <taxon>Deinococcales</taxon>
        <taxon>Deinococcaceae</taxon>
        <taxon>Deinobacterium</taxon>
    </lineage>
</organism>
<keyword evidence="5 8" id="KW-0812">Transmembrane</keyword>
<feature type="transmembrane region" description="Helical" evidence="8">
    <location>
        <begin position="36"/>
        <end position="57"/>
    </location>
</feature>
<dbReference type="GO" id="GO:0055085">
    <property type="term" value="P:transmembrane transport"/>
    <property type="evidence" value="ECO:0007669"/>
    <property type="project" value="InterPro"/>
</dbReference>
<comment type="similarity">
    <text evidence="2">Belongs to the auxin efflux carrier (TC 2.A.69) family.</text>
</comment>
<sequence>MFSALLNVVLPAALIAAVGIVVSRHLPIDRASLSRLVLYALTPALVLDTLLTTPVQLAEASRLVAAYLAGAAVMGLLAWLGARRFEPATRRSVVAAVVIGNNGNFGLPIALFAFGETGFQYGLMIFLTSVIVTSVLGPALYGSGGGLRGSLRAVLRLPLIWCILAALLLRALHVELPLGVMRGVDLLAQATLPLMLLVLGLQLGAGGWPRLTRPVLTASGLRLLAGPLVAFGAAHLLGLDGAQLHALVLAAAMPTAVNAFLLAGEFGGDVPSVANTVALTTAGSLVMIAPVVAVLPHLP</sequence>
<dbReference type="InterPro" id="IPR038770">
    <property type="entry name" value="Na+/solute_symporter_sf"/>
</dbReference>
<feature type="transmembrane region" description="Helical" evidence="8">
    <location>
        <begin position="121"/>
        <end position="141"/>
    </location>
</feature>
<feature type="transmembrane region" description="Helical" evidence="8">
    <location>
        <begin position="244"/>
        <end position="264"/>
    </location>
</feature>
<keyword evidence="10" id="KW-1185">Reference proteome</keyword>
<keyword evidence="7 8" id="KW-0472">Membrane</keyword>
<name>A0A841I1A5_9DEIO</name>
<keyword evidence="4" id="KW-1003">Cell membrane</keyword>
<evidence type="ECO:0000256" key="3">
    <source>
        <dbReference type="ARBA" id="ARBA00022448"/>
    </source>
</evidence>
<dbReference type="RefSeq" id="WP_183988220.1">
    <property type="nucleotide sequence ID" value="NZ_JACHHG010000012.1"/>
</dbReference>
<feature type="transmembrane region" description="Helical" evidence="8">
    <location>
        <begin position="220"/>
        <end position="238"/>
    </location>
</feature>